<keyword evidence="3 7" id="KW-0288">FMN</keyword>
<evidence type="ECO:0000256" key="5">
    <source>
        <dbReference type="ARBA" id="ARBA00050612"/>
    </source>
</evidence>
<proteinExistence type="inferred from homology"/>
<dbReference type="InterPro" id="IPR036551">
    <property type="entry name" value="Flavin_trans-like"/>
</dbReference>
<dbReference type="FunFam" id="3.40.50.1950:FF:000001">
    <property type="entry name" value="Flavin prenyltransferase UbiX"/>
    <property type="match status" value="1"/>
</dbReference>
<comment type="function">
    <text evidence="7">Flavin prenyltransferase that catalyzes the synthesis of the prenylated FMN cofactor (prenyl-FMN) for 4-hydroxy-3-polyprenylbenzoic acid decarboxylase UbiD. The prenyltransferase is metal-independent and links a dimethylallyl moiety from dimethylallyl monophosphate (DMAP) to the flavin N5 and C6 atoms of FMN.</text>
</comment>
<reference evidence="9" key="1">
    <citation type="submission" date="2021-04" db="EMBL/GenBank/DDBJ databases">
        <title>Genomic analysis of electroactive and textile dye degrading Bacillus circulans strain: DC10 isolated from constructed wetland-microbial fuel cells treating textile dye wastewaters.</title>
        <authorList>
            <person name="Patel D.U."/>
            <person name="Desai C.R."/>
        </authorList>
    </citation>
    <scope>NUCLEOTIDE SEQUENCE</scope>
    <source>
        <strain evidence="9">DC10</strain>
    </source>
</reference>
<dbReference type="Gene3D" id="3.40.50.1950">
    <property type="entry name" value="Flavin prenyltransferase-like"/>
    <property type="match status" value="1"/>
</dbReference>
<dbReference type="EC" id="2.5.1.129" evidence="7"/>
<name>A0A941GBY5_NIACI</name>
<dbReference type="EMBL" id="JAGTPX010000007">
    <property type="protein sequence ID" value="MBR8669759.1"/>
    <property type="molecule type" value="Genomic_DNA"/>
</dbReference>
<comment type="caution">
    <text evidence="7">Lacks conserved residue(s) required for the propagation of feature annotation.</text>
</comment>
<accession>A0A941GBY5</accession>
<comment type="catalytic activity">
    <reaction evidence="5 7">
        <text>dimethylallyl phosphate + FMNH2 = prenylated FMNH2 + phosphate</text>
        <dbReference type="Rhea" id="RHEA:37743"/>
        <dbReference type="ChEBI" id="CHEBI:43474"/>
        <dbReference type="ChEBI" id="CHEBI:57618"/>
        <dbReference type="ChEBI" id="CHEBI:87467"/>
        <dbReference type="ChEBI" id="CHEBI:88052"/>
        <dbReference type="EC" id="2.5.1.129"/>
    </reaction>
</comment>
<dbReference type="GO" id="GO:0106141">
    <property type="term" value="F:flavin prenyltransferase activity"/>
    <property type="evidence" value="ECO:0007669"/>
    <property type="project" value="UniProtKB-EC"/>
</dbReference>
<sequence length="190" mass="20958">MKTFIIGLTGASGSIYGLRLIEELAKRDFLVHVIATDTAKQVIPFETNIHLEAFLEDLQQKGYRVVLEDAANFFSSVASGSYQTDGMIIAPCSMGTLAEIAHGISDNLLDRAADVCLKERRPLILLARETPVNIINLENMLTLTKAGAIIFPASPGFYSKPKTLEDIIDFMVGKILDSLHIENTLFKKWS</sequence>
<dbReference type="PANTHER" id="PTHR43374:SF1">
    <property type="entry name" value="FLAVIN PRENYLTRANSFERASE PAD1, MITOCHONDRIAL"/>
    <property type="match status" value="1"/>
</dbReference>
<dbReference type="InterPro" id="IPR004507">
    <property type="entry name" value="UbiX-like"/>
</dbReference>
<evidence type="ECO:0000313" key="9">
    <source>
        <dbReference type="EMBL" id="MBR8669759.1"/>
    </source>
</evidence>
<dbReference type="NCBIfam" id="NF004685">
    <property type="entry name" value="PRK06029.1"/>
    <property type="match status" value="1"/>
</dbReference>
<comment type="caution">
    <text evidence="9">The sequence shown here is derived from an EMBL/GenBank/DDBJ whole genome shotgun (WGS) entry which is preliminary data.</text>
</comment>
<feature type="binding site" evidence="7">
    <location>
        <position position="174"/>
    </location>
    <ligand>
        <name>dimethylallyl phosphate</name>
        <dbReference type="ChEBI" id="CHEBI:88052"/>
    </ligand>
</feature>
<feature type="binding site" evidence="7">
    <location>
        <begin position="10"/>
        <end position="12"/>
    </location>
    <ligand>
        <name>FMN</name>
        <dbReference type="ChEBI" id="CHEBI:58210"/>
    </ligand>
</feature>
<keyword evidence="1 7" id="KW-0637">Prenyltransferase</keyword>
<feature type="binding site" evidence="7">
    <location>
        <position position="158"/>
    </location>
    <ligand>
        <name>dimethylallyl phosphate</name>
        <dbReference type="ChEBI" id="CHEBI:88052"/>
    </ligand>
</feature>
<feature type="binding site" evidence="7">
    <location>
        <position position="36"/>
    </location>
    <ligand>
        <name>FMN</name>
        <dbReference type="ChEBI" id="CHEBI:58210"/>
    </ligand>
</feature>
<dbReference type="AlphaFoldDB" id="A0A941GBY5"/>
<feature type="binding site" evidence="7">
    <location>
        <position position="128"/>
    </location>
    <ligand>
        <name>FMN</name>
        <dbReference type="ChEBI" id="CHEBI:58210"/>
    </ligand>
</feature>
<keyword evidence="2 7" id="KW-0285">Flavoprotein</keyword>
<dbReference type="InterPro" id="IPR003382">
    <property type="entry name" value="Flavoprotein"/>
</dbReference>
<evidence type="ECO:0000256" key="2">
    <source>
        <dbReference type="ARBA" id="ARBA00022630"/>
    </source>
</evidence>
<gene>
    <name evidence="7" type="primary">ubiX</name>
    <name evidence="9" type="ORF">KD144_09410</name>
</gene>
<dbReference type="Pfam" id="PF02441">
    <property type="entry name" value="Flavoprotein"/>
    <property type="match status" value="1"/>
</dbReference>
<dbReference type="SUPFAM" id="SSF52507">
    <property type="entry name" value="Homo-oligomeric flavin-containing Cys decarboxylases, HFCD"/>
    <property type="match status" value="1"/>
</dbReference>
<dbReference type="RefSeq" id="WP_212118599.1">
    <property type="nucleotide sequence ID" value="NZ_JAGTPX020000008.1"/>
</dbReference>
<evidence type="ECO:0000256" key="1">
    <source>
        <dbReference type="ARBA" id="ARBA00022602"/>
    </source>
</evidence>
<evidence type="ECO:0000256" key="3">
    <source>
        <dbReference type="ARBA" id="ARBA00022643"/>
    </source>
</evidence>
<comment type="similarity">
    <text evidence="6 7">Belongs to the UbiX/PAD1 family.</text>
</comment>
<evidence type="ECO:0000256" key="4">
    <source>
        <dbReference type="ARBA" id="ARBA00022679"/>
    </source>
</evidence>
<keyword evidence="4 7" id="KW-0808">Transferase</keyword>
<dbReference type="GO" id="GO:0016831">
    <property type="term" value="F:carboxy-lyase activity"/>
    <property type="evidence" value="ECO:0007669"/>
    <property type="project" value="TreeGrafter"/>
</dbReference>
<evidence type="ECO:0000259" key="8">
    <source>
        <dbReference type="Pfam" id="PF02441"/>
    </source>
</evidence>
<protein>
    <recommendedName>
        <fullName evidence="7">Flavin prenyltransferase UbiX</fullName>
        <ecNumber evidence="7">2.5.1.129</ecNumber>
    </recommendedName>
</protein>
<dbReference type="NCBIfam" id="TIGR00421">
    <property type="entry name" value="ubiX_pad"/>
    <property type="match status" value="1"/>
</dbReference>
<evidence type="ECO:0000256" key="6">
    <source>
        <dbReference type="ARBA" id="ARBA00060793"/>
    </source>
</evidence>
<organism evidence="9">
    <name type="scientific">Niallia circulans</name>
    <name type="common">Bacillus circulans</name>
    <dbReference type="NCBI Taxonomy" id="1397"/>
    <lineage>
        <taxon>Bacteria</taxon>
        <taxon>Bacillati</taxon>
        <taxon>Bacillota</taxon>
        <taxon>Bacilli</taxon>
        <taxon>Bacillales</taxon>
        <taxon>Bacillaceae</taxon>
        <taxon>Niallia</taxon>
    </lineage>
</organism>
<feature type="binding site" evidence="7">
    <location>
        <begin position="93"/>
        <end position="96"/>
    </location>
    <ligand>
        <name>FMN</name>
        <dbReference type="ChEBI" id="CHEBI:58210"/>
    </ligand>
</feature>
<dbReference type="PANTHER" id="PTHR43374">
    <property type="entry name" value="FLAVIN PRENYLTRANSFERASE"/>
    <property type="match status" value="1"/>
</dbReference>
<evidence type="ECO:0000256" key="7">
    <source>
        <dbReference type="HAMAP-Rule" id="MF_01984"/>
    </source>
</evidence>
<feature type="domain" description="Flavoprotein" evidence="8">
    <location>
        <begin position="3"/>
        <end position="179"/>
    </location>
</feature>
<dbReference type="HAMAP" id="MF_01984">
    <property type="entry name" value="ubiX_pad"/>
    <property type="match status" value="1"/>
</dbReference>